<keyword evidence="2" id="KW-1185">Reference proteome</keyword>
<name>A0A1X7CIE9_9BACT</name>
<reference evidence="2" key="1">
    <citation type="submission" date="2017-04" db="EMBL/GenBank/DDBJ databases">
        <authorList>
            <person name="Varghese N."/>
            <person name="Submissions S."/>
        </authorList>
    </citation>
    <scope>NUCLEOTIDE SEQUENCE [LARGE SCALE GENOMIC DNA]</scope>
    <source>
        <strain evidence="2">K3S</strain>
    </source>
</reference>
<dbReference type="AlphaFoldDB" id="A0A1X7CIE9"/>
<gene>
    <name evidence="1" type="ORF">SAMN06295933_0922</name>
</gene>
<evidence type="ECO:0000313" key="2">
    <source>
        <dbReference type="Proteomes" id="UP000192906"/>
    </source>
</evidence>
<dbReference type="EMBL" id="FWZU01000001">
    <property type="protein sequence ID" value="SME96914.1"/>
    <property type="molecule type" value="Genomic_DNA"/>
</dbReference>
<evidence type="ECO:0000313" key="1">
    <source>
        <dbReference type="EMBL" id="SME96914.1"/>
    </source>
</evidence>
<sequence>MLKPGMRVQIKRKYKHPAVVEIDRFDSRGFWIGFKIVNGRIDRSWLRLFKSKDVTAVMTECGLRCIFQEVL</sequence>
<proteinExistence type="predicted"/>
<accession>A0A1X7CIE9</accession>
<dbReference type="RefSeq" id="WP_085098954.1">
    <property type="nucleotide sequence ID" value="NZ_FWZU01000001.1"/>
</dbReference>
<dbReference type="STRING" id="1519643.SAMN06295933_0922"/>
<dbReference type="Proteomes" id="UP000192906">
    <property type="component" value="Unassembled WGS sequence"/>
</dbReference>
<protein>
    <submittedName>
        <fullName evidence="1">Uncharacterized protein</fullName>
    </submittedName>
</protein>
<dbReference type="OrthoDB" id="9890305at2"/>
<organism evidence="1 2">
    <name type="scientific">Desulfovibrio gilichinskyi</name>
    <dbReference type="NCBI Taxonomy" id="1519643"/>
    <lineage>
        <taxon>Bacteria</taxon>
        <taxon>Pseudomonadati</taxon>
        <taxon>Thermodesulfobacteriota</taxon>
        <taxon>Desulfovibrionia</taxon>
        <taxon>Desulfovibrionales</taxon>
        <taxon>Desulfovibrionaceae</taxon>
        <taxon>Desulfovibrio</taxon>
    </lineage>
</organism>